<reference evidence="1" key="1">
    <citation type="thesis" date="2021" institute="BYU ScholarsArchive" country="Provo, UT, USA">
        <title>Applications of and Algorithms for Genome Assembly and Genomic Analyses with an Emphasis on Marine Teleosts.</title>
        <authorList>
            <person name="Pickett B.D."/>
        </authorList>
    </citation>
    <scope>NUCLEOTIDE SEQUENCE</scope>
    <source>
        <strain evidence="1">HI-2016</strain>
    </source>
</reference>
<name>A0A8T2PGF5_9TELE</name>
<dbReference type="EMBL" id="JAFBMS010000005">
    <property type="protein sequence ID" value="KAG9352413.1"/>
    <property type="molecule type" value="Genomic_DNA"/>
</dbReference>
<protein>
    <submittedName>
        <fullName evidence="1">Uncharacterized protein</fullName>
    </submittedName>
</protein>
<evidence type="ECO:0000313" key="1">
    <source>
        <dbReference type="EMBL" id="KAG9352413.1"/>
    </source>
</evidence>
<comment type="caution">
    <text evidence="1">The sequence shown here is derived from an EMBL/GenBank/DDBJ whole genome shotgun (WGS) entry which is preliminary data.</text>
</comment>
<proteinExistence type="predicted"/>
<sequence length="60" mass="6654">MSFNPRIPNVEGFKAGCELQAMLSGLVGMKECLMNEGCSAVSPTVEVREDKHRRPLYVAR</sequence>
<accession>A0A8T2PGF5</accession>
<keyword evidence="2" id="KW-1185">Reference proteome</keyword>
<gene>
    <name evidence="1" type="ORF">JZ751_020827</name>
</gene>
<dbReference type="Proteomes" id="UP000824540">
    <property type="component" value="Unassembled WGS sequence"/>
</dbReference>
<dbReference type="AlphaFoldDB" id="A0A8T2PGF5"/>
<organism evidence="1 2">
    <name type="scientific">Albula glossodonta</name>
    <name type="common">roundjaw bonefish</name>
    <dbReference type="NCBI Taxonomy" id="121402"/>
    <lineage>
        <taxon>Eukaryota</taxon>
        <taxon>Metazoa</taxon>
        <taxon>Chordata</taxon>
        <taxon>Craniata</taxon>
        <taxon>Vertebrata</taxon>
        <taxon>Euteleostomi</taxon>
        <taxon>Actinopterygii</taxon>
        <taxon>Neopterygii</taxon>
        <taxon>Teleostei</taxon>
        <taxon>Albuliformes</taxon>
        <taxon>Albulidae</taxon>
        <taxon>Albula</taxon>
    </lineage>
</organism>
<evidence type="ECO:0000313" key="2">
    <source>
        <dbReference type="Proteomes" id="UP000824540"/>
    </source>
</evidence>